<accession>A0A368ZUL1</accession>
<evidence type="ECO:0000313" key="2">
    <source>
        <dbReference type="Proteomes" id="UP000253517"/>
    </source>
</evidence>
<dbReference type="EMBL" id="QPJS01000015">
    <property type="protein sequence ID" value="RCX00489.1"/>
    <property type="molecule type" value="Genomic_DNA"/>
</dbReference>
<comment type="caution">
    <text evidence="1">The sequence shown here is derived from an EMBL/GenBank/DDBJ whole genome shotgun (WGS) entry which is preliminary data.</text>
</comment>
<name>A0A368ZUL1_9FLAO</name>
<dbReference type="Proteomes" id="UP000253517">
    <property type="component" value="Unassembled WGS sequence"/>
</dbReference>
<proteinExistence type="predicted"/>
<gene>
    <name evidence="1" type="ORF">DES35_1152</name>
</gene>
<organism evidence="1 2">
    <name type="scientific">Schleiferia thermophila</name>
    <dbReference type="NCBI Taxonomy" id="884107"/>
    <lineage>
        <taxon>Bacteria</taxon>
        <taxon>Pseudomonadati</taxon>
        <taxon>Bacteroidota</taxon>
        <taxon>Flavobacteriia</taxon>
        <taxon>Flavobacteriales</taxon>
        <taxon>Schleiferiaceae</taxon>
        <taxon>Schleiferia</taxon>
    </lineage>
</organism>
<protein>
    <submittedName>
        <fullName evidence="1">Uncharacterized protein</fullName>
    </submittedName>
</protein>
<dbReference type="AlphaFoldDB" id="A0A368ZUL1"/>
<keyword evidence="2" id="KW-1185">Reference proteome</keyword>
<sequence>MTIEEIKQRLTMAEVIKHYGLKAEKHKYLQ</sequence>
<evidence type="ECO:0000313" key="1">
    <source>
        <dbReference type="EMBL" id="RCX00489.1"/>
    </source>
</evidence>
<reference evidence="1 2" key="1">
    <citation type="submission" date="2018-07" db="EMBL/GenBank/DDBJ databases">
        <title>Genomic Encyclopedia of Type Strains, Phase IV (KMG-IV): sequencing the most valuable type-strain genomes for metagenomic binning, comparative biology and taxonomic classification.</title>
        <authorList>
            <person name="Goeker M."/>
        </authorList>
    </citation>
    <scope>NUCLEOTIDE SEQUENCE [LARGE SCALE GENOMIC DNA]</scope>
    <source>
        <strain evidence="1 2">DSM 21410</strain>
    </source>
</reference>